<evidence type="ECO:0000313" key="1">
    <source>
        <dbReference type="EMBL" id="RZB30992.1"/>
    </source>
</evidence>
<evidence type="ECO:0000313" key="2">
    <source>
        <dbReference type="Proteomes" id="UP000291831"/>
    </source>
</evidence>
<gene>
    <name evidence="1" type="ORF">AEth_00946</name>
</gene>
<comment type="caution">
    <text evidence="1">The sequence shown here is derived from an EMBL/GenBank/DDBJ whole genome shotgun (WGS) entry which is preliminary data.</text>
</comment>
<organism evidence="1 2">
    <name type="scientific">Candidatus Argoarchaeum ethanivorans</name>
    <dbReference type="NCBI Taxonomy" id="2608793"/>
    <lineage>
        <taxon>Archaea</taxon>
        <taxon>Methanobacteriati</taxon>
        <taxon>Methanobacteriota</taxon>
        <taxon>Stenosarchaea group</taxon>
        <taxon>Methanomicrobia</taxon>
        <taxon>Methanosarcinales</taxon>
        <taxon>Methanosarcinales incertae sedis</taxon>
        <taxon>GOM Arc I cluster</taxon>
        <taxon>Candidatus Argoarchaeum</taxon>
    </lineage>
</organism>
<name>A0A8B3S3L9_9EURY</name>
<dbReference type="Proteomes" id="UP000291831">
    <property type="component" value="Unassembled WGS sequence"/>
</dbReference>
<protein>
    <submittedName>
        <fullName evidence="1">Uncharacterized protein</fullName>
    </submittedName>
</protein>
<dbReference type="AlphaFoldDB" id="A0A8B3S3L9"/>
<sequence length="52" mass="6023">MKHLSMVKRCIKCEDTSFNRAYLALLLPTLASQDFKAWMLYAKTLETKVKDA</sequence>
<accession>A0A8B3S3L9</accession>
<proteinExistence type="predicted"/>
<dbReference type="EMBL" id="RPGO01000024">
    <property type="protein sequence ID" value="RZB30992.1"/>
    <property type="molecule type" value="Genomic_DNA"/>
</dbReference>
<reference evidence="2" key="1">
    <citation type="submission" date="2019-01" db="EMBL/GenBank/DDBJ databases">
        <title>Anaerobic oxidation of ethane by archaea from a marine hydrocarbon seep.</title>
        <authorList>
            <person name="Musat F."/>
        </authorList>
    </citation>
    <scope>NUCLEOTIDE SEQUENCE [LARGE SCALE GENOMIC DNA]</scope>
</reference>